<accession>A0A9P0NEA7</accession>
<sequence length="251" mass="28590">MTDDKKNTNNTECKELAIYTTIEPQILKENLSKIDIPSTELYDLEDQQNEVELGSNKFDSVFNLMESLHTNNKDNNILNNMTLTTDIVTSSINDILIDLSNVVKVNSITPPRPEAQITNRDSVEINTTALINEVTNKNCTENVIKSTKLHDLDDQQKEVELESDNFKQNSNLENLLYGNTKDKNIPFVVKPTKDSVMSAIDNLLIELNNDVKVELTTLPQPAAQKNHREGVRMNTTALRREMYIKNRLQKK</sequence>
<dbReference type="EMBL" id="OU899034">
    <property type="protein sequence ID" value="CAH1713088.1"/>
    <property type="molecule type" value="Genomic_DNA"/>
</dbReference>
<evidence type="ECO:0000313" key="1">
    <source>
        <dbReference type="EMBL" id="CAH1713088.1"/>
    </source>
</evidence>
<reference evidence="1" key="1">
    <citation type="submission" date="2022-02" db="EMBL/GenBank/DDBJ databases">
        <authorList>
            <person name="King R."/>
        </authorList>
    </citation>
    <scope>NUCLEOTIDE SEQUENCE</scope>
</reference>
<reference evidence="1" key="2">
    <citation type="submission" date="2022-10" db="EMBL/GenBank/DDBJ databases">
        <authorList>
            <consortium name="ENA_rothamsted_submissions"/>
            <consortium name="culmorum"/>
            <person name="King R."/>
        </authorList>
    </citation>
    <scope>NUCLEOTIDE SEQUENCE</scope>
</reference>
<keyword evidence="2" id="KW-1185">Reference proteome</keyword>
<proteinExistence type="predicted"/>
<organism evidence="1 2">
    <name type="scientific">Aphis gossypii</name>
    <name type="common">Cotton aphid</name>
    <dbReference type="NCBI Taxonomy" id="80765"/>
    <lineage>
        <taxon>Eukaryota</taxon>
        <taxon>Metazoa</taxon>
        <taxon>Ecdysozoa</taxon>
        <taxon>Arthropoda</taxon>
        <taxon>Hexapoda</taxon>
        <taxon>Insecta</taxon>
        <taxon>Pterygota</taxon>
        <taxon>Neoptera</taxon>
        <taxon>Paraneoptera</taxon>
        <taxon>Hemiptera</taxon>
        <taxon>Sternorrhyncha</taxon>
        <taxon>Aphidomorpha</taxon>
        <taxon>Aphidoidea</taxon>
        <taxon>Aphididae</taxon>
        <taxon>Aphidini</taxon>
        <taxon>Aphis</taxon>
        <taxon>Aphis</taxon>
    </lineage>
</organism>
<evidence type="ECO:0000313" key="2">
    <source>
        <dbReference type="Proteomes" id="UP001154329"/>
    </source>
</evidence>
<gene>
    <name evidence="1" type="ORF">APHIGO_LOCUS2250</name>
</gene>
<name>A0A9P0NEA7_APHGO</name>
<dbReference type="Proteomes" id="UP001154329">
    <property type="component" value="Chromosome 1"/>
</dbReference>
<protein>
    <submittedName>
        <fullName evidence="1">Uncharacterized protein</fullName>
    </submittedName>
</protein>
<dbReference type="AlphaFoldDB" id="A0A9P0NEA7"/>